<evidence type="ECO:0000259" key="13">
    <source>
        <dbReference type="Pfam" id="PF01292"/>
    </source>
</evidence>
<keyword evidence="10" id="KW-0408">Iron</keyword>
<evidence type="ECO:0000256" key="7">
    <source>
        <dbReference type="ARBA" id="ARBA00022723"/>
    </source>
</evidence>
<evidence type="ECO:0000256" key="8">
    <source>
        <dbReference type="ARBA" id="ARBA00022982"/>
    </source>
</evidence>
<dbReference type="HOGENOM" id="CLU_075520_0_0_7"/>
<dbReference type="InterPro" id="IPR011577">
    <property type="entry name" value="Cyt_b561_bac/Ni-Hgenase"/>
</dbReference>
<dbReference type="STRING" id="563192.HMPREF0179_01542"/>
<evidence type="ECO:0000256" key="5">
    <source>
        <dbReference type="ARBA" id="ARBA00022617"/>
    </source>
</evidence>
<dbReference type="Gene3D" id="1.20.950.20">
    <property type="entry name" value="Transmembrane di-heme cytochromes, Chain C"/>
    <property type="match status" value="1"/>
</dbReference>
<dbReference type="GeneID" id="78086662"/>
<comment type="caution">
    <text evidence="14">The sequence shown here is derived from an EMBL/GenBank/DDBJ whole genome shotgun (WGS) entry which is preliminary data.</text>
</comment>
<dbReference type="GO" id="GO:0005886">
    <property type="term" value="C:plasma membrane"/>
    <property type="evidence" value="ECO:0007669"/>
    <property type="project" value="UniProtKB-SubCell"/>
</dbReference>
<keyword evidence="4" id="KW-1003">Cell membrane</keyword>
<comment type="subcellular location">
    <subcellularLocation>
        <location evidence="1">Cell membrane</location>
        <topology evidence="1">Multi-pass membrane protein</topology>
    </subcellularLocation>
</comment>
<evidence type="ECO:0000256" key="1">
    <source>
        <dbReference type="ARBA" id="ARBA00004651"/>
    </source>
</evidence>
<protein>
    <submittedName>
        <fullName evidence="14">Ni/Fe-hydrogenase, b-type cytochrome subunit</fullName>
    </submittedName>
</protein>
<keyword evidence="7" id="KW-0479">Metal-binding</keyword>
<keyword evidence="8" id="KW-0249">Electron transport</keyword>
<dbReference type="PANTHER" id="PTHR30485">
    <property type="entry name" value="NI/FE-HYDROGENASE 1 B-TYPE CYTOCHROME SUBUNIT"/>
    <property type="match status" value="1"/>
</dbReference>
<name>E5Y5S9_BILW3</name>
<evidence type="ECO:0000256" key="6">
    <source>
        <dbReference type="ARBA" id="ARBA00022692"/>
    </source>
</evidence>
<dbReference type="GO" id="GO:0020037">
    <property type="term" value="F:heme binding"/>
    <property type="evidence" value="ECO:0007669"/>
    <property type="project" value="TreeGrafter"/>
</dbReference>
<dbReference type="PRINTS" id="PR00161">
    <property type="entry name" value="NIHGNASECYTB"/>
</dbReference>
<dbReference type="InterPro" id="IPR016174">
    <property type="entry name" value="Di-haem_cyt_TM"/>
</dbReference>
<evidence type="ECO:0000313" key="14">
    <source>
        <dbReference type="EMBL" id="EFV44641.1"/>
    </source>
</evidence>
<evidence type="ECO:0000256" key="10">
    <source>
        <dbReference type="ARBA" id="ARBA00023004"/>
    </source>
</evidence>
<evidence type="ECO:0000256" key="2">
    <source>
        <dbReference type="ARBA" id="ARBA00008622"/>
    </source>
</evidence>
<dbReference type="EMBL" id="ADCP02000001">
    <property type="protein sequence ID" value="EFV44641.1"/>
    <property type="molecule type" value="Genomic_DNA"/>
</dbReference>
<keyword evidence="9 12" id="KW-1133">Transmembrane helix</keyword>
<dbReference type="GO" id="GO:0005506">
    <property type="term" value="F:iron ion binding"/>
    <property type="evidence" value="ECO:0007669"/>
    <property type="project" value="InterPro"/>
</dbReference>
<keyword evidence="15" id="KW-1185">Reference proteome</keyword>
<feature type="domain" description="Cytochrome b561 bacterial/Ni-hydrogenase" evidence="13">
    <location>
        <begin position="14"/>
        <end position="220"/>
    </location>
</feature>
<dbReference type="InterPro" id="IPR000516">
    <property type="entry name" value="Ni-dep_Hydgase_cyt-B"/>
</dbReference>
<evidence type="ECO:0000256" key="4">
    <source>
        <dbReference type="ARBA" id="ARBA00022475"/>
    </source>
</evidence>
<feature type="transmembrane region" description="Helical" evidence="12">
    <location>
        <begin position="60"/>
        <end position="83"/>
    </location>
</feature>
<dbReference type="NCBIfam" id="TIGR02125">
    <property type="entry name" value="CytB-hydogenase"/>
    <property type="match status" value="1"/>
</dbReference>
<proteinExistence type="inferred from homology"/>
<dbReference type="Proteomes" id="UP000006034">
    <property type="component" value="Unassembled WGS sequence"/>
</dbReference>
<dbReference type="AlphaFoldDB" id="E5Y5S9"/>
<organism evidence="14 15">
    <name type="scientific">Bilophila wadsworthia (strain 3_1_6)</name>
    <dbReference type="NCBI Taxonomy" id="563192"/>
    <lineage>
        <taxon>Bacteria</taxon>
        <taxon>Pseudomonadati</taxon>
        <taxon>Thermodesulfobacteriota</taxon>
        <taxon>Desulfovibrionia</taxon>
        <taxon>Desulfovibrionales</taxon>
        <taxon>Desulfovibrionaceae</taxon>
        <taxon>Bilophila</taxon>
    </lineage>
</organism>
<feature type="transmembrane region" description="Helical" evidence="12">
    <location>
        <begin position="128"/>
        <end position="152"/>
    </location>
</feature>
<comment type="similarity">
    <text evidence="2">Belongs to the HupC/HyaC/HydC family.</text>
</comment>
<evidence type="ECO:0000256" key="12">
    <source>
        <dbReference type="SAM" id="Phobius"/>
    </source>
</evidence>
<dbReference type="OrthoDB" id="197262at2"/>
<dbReference type="SUPFAM" id="SSF81342">
    <property type="entry name" value="Transmembrane di-heme cytochromes"/>
    <property type="match status" value="1"/>
</dbReference>
<evidence type="ECO:0000256" key="9">
    <source>
        <dbReference type="ARBA" id="ARBA00022989"/>
    </source>
</evidence>
<evidence type="ECO:0000313" key="15">
    <source>
        <dbReference type="Proteomes" id="UP000006034"/>
    </source>
</evidence>
<reference evidence="14 15" key="1">
    <citation type="submission" date="2010-10" db="EMBL/GenBank/DDBJ databases">
        <authorList>
            <consortium name="The Broad Institute Genome Sequencing Platform"/>
            <person name="Ward D."/>
            <person name="Earl A."/>
            <person name="Feldgarden M."/>
            <person name="Young S.K."/>
            <person name="Gargeya S."/>
            <person name="Zeng Q."/>
            <person name="Alvarado L."/>
            <person name="Berlin A."/>
            <person name="Bochicchio J."/>
            <person name="Chapman S.B."/>
            <person name="Chen Z."/>
            <person name="Freedman E."/>
            <person name="Gellesch M."/>
            <person name="Goldberg J."/>
            <person name="Griggs A."/>
            <person name="Gujja S."/>
            <person name="Heilman E."/>
            <person name="Heiman D."/>
            <person name="Howarth C."/>
            <person name="Mehta T."/>
            <person name="Neiman D."/>
            <person name="Pearson M."/>
            <person name="Roberts A."/>
            <person name="Saif S."/>
            <person name="Shea T."/>
            <person name="Shenoy N."/>
            <person name="Sisk P."/>
            <person name="Stolte C."/>
            <person name="Sykes S."/>
            <person name="White J."/>
            <person name="Yandava C."/>
            <person name="Allen-Vercoe E."/>
            <person name="Sibley C."/>
            <person name="Ambrose C.E."/>
            <person name="Strauss J."/>
            <person name="Daigneault M."/>
            <person name="Haas B."/>
            <person name="Nusbaum C."/>
            <person name="Birren B."/>
        </authorList>
    </citation>
    <scope>NUCLEOTIDE SEQUENCE [LARGE SCALE GENOMIC DNA]</scope>
    <source>
        <strain evidence="14 15">3_1_6</strain>
    </source>
</reference>
<dbReference type="PANTHER" id="PTHR30485:SF0">
    <property type="entry name" value="NI_FE-HYDROGENASE 1 B-TYPE CYTOCHROME SUBUNIT-RELATED"/>
    <property type="match status" value="1"/>
</dbReference>
<keyword evidence="5" id="KW-0349">Heme</keyword>
<gene>
    <name evidence="14" type="ORF">HMPREF0179_01542</name>
</gene>
<reference evidence="14 15" key="2">
    <citation type="submission" date="2013-04" db="EMBL/GenBank/DDBJ databases">
        <title>The Genome Sequence of Bilophila wadsworthia 3_1_6.</title>
        <authorList>
            <consortium name="The Broad Institute Genomics Platform"/>
            <person name="Earl A."/>
            <person name="Ward D."/>
            <person name="Feldgarden M."/>
            <person name="Gevers D."/>
            <person name="Sibley C."/>
            <person name="Strauss J."/>
            <person name="Allen-Vercoe E."/>
            <person name="Walker B."/>
            <person name="Young S."/>
            <person name="Zeng Q."/>
            <person name="Gargeya S."/>
            <person name="Fitzgerald M."/>
            <person name="Haas B."/>
            <person name="Abouelleil A."/>
            <person name="Allen A.W."/>
            <person name="Alvarado L."/>
            <person name="Arachchi H.M."/>
            <person name="Berlin A.M."/>
            <person name="Chapman S.B."/>
            <person name="Gainer-Dewar J."/>
            <person name="Goldberg J."/>
            <person name="Griggs A."/>
            <person name="Gujja S."/>
            <person name="Hansen M."/>
            <person name="Howarth C."/>
            <person name="Imamovic A."/>
            <person name="Ireland A."/>
            <person name="Larimer J."/>
            <person name="McCowan C."/>
            <person name="Murphy C."/>
            <person name="Pearson M."/>
            <person name="Poon T.W."/>
            <person name="Priest M."/>
            <person name="Roberts A."/>
            <person name="Saif S."/>
            <person name="Shea T."/>
            <person name="Sisk P."/>
            <person name="Sykes S."/>
            <person name="Wortman J."/>
            <person name="Nusbaum C."/>
            <person name="Birren B."/>
        </authorList>
    </citation>
    <scope>NUCLEOTIDE SEQUENCE [LARGE SCALE GENOMIC DNA]</scope>
    <source>
        <strain evidence="14 15">3_1_6</strain>
    </source>
</reference>
<dbReference type="InterPro" id="IPR051542">
    <property type="entry name" value="Hydrogenase_cytochrome"/>
</dbReference>
<dbReference type="GO" id="GO:0009055">
    <property type="term" value="F:electron transfer activity"/>
    <property type="evidence" value="ECO:0007669"/>
    <property type="project" value="InterPro"/>
</dbReference>
<keyword evidence="3" id="KW-0813">Transport</keyword>
<accession>E5Y5S9</accession>
<feature type="transmembrane region" description="Helical" evidence="12">
    <location>
        <begin position="20"/>
        <end position="40"/>
    </location>
</feature>
<feature type="transmembrane region" description="Helical" evidence="12">
    <location>
        <begin position="186"/>
        <end position="203"/>
    </location>
</feature>
<keyword evidence="6 12" id="KW-0812">Transmembrane</keyword>
<evidence type="ECO:0000256" key="11">
    <source>
        <dbReference type="ARBA" id="ARBA00023136"/>
    </source>
</evidence>
<dbReference type="RefSeq" id="WP_005026841.1">
    <property type="nucleotide sequence ID" value="NZ_KE150238.1"/>
</dbReference>
<evidence type="ECO:0000256" key="3">
    <source>
        <dbReference type="ARBA" id="ARBA00022448"/>
    </source>
</evidence>
<dbReference type="Pfam" id="PF01292">
    <property type="entry name" value="Ni_hydr_CYTB"/>
    <property type="match status" value="1"/>
</dbReference>
<sequence>MNEPIQEGKPIYVFQLPIRIWHWSMVLSFLVLIPTGYIIGKPWHSLDGDPTYLFYMGYTRMAHFIAGFIITIGLLWRIIFAFFGNKYSRQVFIIPFWRKSWWLDLLSDFRWYLFLDRTPREHIGHNPLAQLGMMTCINLLIIMILTGFGMYVQSSDSVILQPFHLVVDFIYWIGDSGRDLHSYHRLGMLFLMCFIIIHLYMVIREEIMGKSTLVSTMFSGFRLLRSGKGG</sequence>
<keyword evidence="11 12" id="KW-0472">Membrane</keyword>
<dbReference type="GO" id="GO:0022904">
    <property type="term" value="P:respiratory electron transport chain"/>
    <property type="evidence" value="ECO:0007669"/>
    <property type="project" value="InterPro"/>
</dbReference>
<dbReference type="eggNOG" id="COG1969">
    <property type="taxonomic scope" value="Bacteria"/>
</dbReference>